<dbReference type="Proteomes" id="UP000029665">
    <property type="component" value="Unassembled WGS sequence"/>
</dbReference>
<organism evidence="2 3">
    <name type="scientific">Pycnoporus cinnabarinus</name>
    <name type="common">Cinnabar-red polypore</name>
    <name type="synonym">Trametes cinnabarina</name>
    <dbReference type="NCBI Taxonomy" id="5643"/>
    <lineage>
        <taxon>Eukaryota</taxon>
        <taxon>Fungi</taxon>
        <taxon>Dikarya</taxon>
        <taxon>Basidiomycota</taxon>
        <taxon>Agaricomycotina</taxon>
        <taxon>Agaricomycetes</taxon>
        <taxon>Polyporales</taxon>
        <taxon>Polyporaceae</taxon>
        <taxon>Trametes</taxon>
    </lineage>
</organism>
<dbReference type="AlphaFoldDB" id="A0A060SW25"/>
<proteinExistence type="predicted"/>
<dbReference type="HOGENOM" id="CLU_320570_0_0_1"/>
<feature type="compositionally biased region" description="Polar residues" evidence="1">
    <location>
        <begin position="293"/>
        <end position="302"/>
    </location>
</feature>
<name>A0A060SW25_PYCCI</name>
<feature type="region of interest" description="Disordered" evidence="1">
    <location>
        <begin position="721"/>
        <end position="801"/>
    </location>
</feature>
<feature type="region of interest" description="Disordered" evidence="1">
    <location>
        <begin position="293"/>
        <end position="339"/>
    </location>
</feature>
<feature type="region of interest" description="Disordered" evidence="1">
    <location>
        <begin position="63"/>
        <end position="82"/>
    </location>
</feature>
<feature type="compositionally biased region" description="Basic and acidic residues" evidence="1">
    <location>
        <begin position="520"/>
        <end position="530"/>
    </location>
</feature>
<protein>
    <submittedName>
        <fullName evidence="2">Uncharacterized protein</fullName>
    </submittedName>
</protein>
<sequence>MDPPPPLPPHQHRLLSILYHDPPPPSFKSFHTRGRSATKISPSSGSAAFSDATVATNPARAVFDPALSPTPSSPSDPSQDLSDARDILWNHFGFIPTHPDLLLLDGYKSPPLSSPHSPLHPSSVTATHQRILPPSANHSRTSSSPPLPSLPNMAKKRRSLQAILVPSFPPPRFRLHLSPALPSALSSAFVYNWLEFYTGTASPAGTELASLAPVTPSRQSPPPDLLDEDPFADLSPAPSLRSSRATSPVRSVFDVFADSLEPPRSPLAETAPVPTEDTPRFLRHAASFTSFQAISSPSANTNLPCTPPPTPTEPSQPLLRRPKSSGPPQVRPAWTRPAFKPRPSLPSLNMLARTSIHVPKPVRCVIAYMLTAVMPCGRQVRRGRPGAHLPLEPWEDPAPPAPAESEPPETQMSMFAATRSVPSSPVARRRGHIRRPTLSMIRDSRMFVDVDADADAGAGRDGQALALDLGTEPEEKEPSSARATPTPMSMPRVLGADAMGGRDDDDHVAGVSFLSISPEDIQRGFRHPDTQGDQPPTPPPKPPSAPWHARSMSETSTTSTCTVPSLCPSSPTSTSSESAEHHHHHQYHYPAYHHHHNIHPHVHIDTALAEHTAYPSVFSAPHIRQHTIDPDDLLHHRHTQLLTSDLLASLEYDYSEALSRLSVASGLAVPSATSSSTSPSSSLFPPSSPIAGEFQPGSSAGTIRNIAHAAPRVLLIAEDDDDEGARRRMPSDRSVDSMWSTEATDAHAHASSSGGHGSGSASGGDRAGWFRRGSAGNGQDDEDDDGDGRKRRPARLPLSSHAAAAAAVTESESESESDFEVLSDVCGSWNTDKTVNLLVIKKTLLAPLLSPKAMPSASPVCSGYVHWEYKRGKWQKRWMELREHSLWLSKRDTVCLFVFLSAPCL</sequence>
<dbReference type="OrthoDB" id="2756336at2759"/>
<keyword evidence="3" id="KW-1185">Reference proteome</keyword>
<feature type="compositionally biased region" description="Pro residues" evidence="1">
    <location>
        <begin position="535"/>
        <end position="545"/>
    </location>
</feature>
<evidence type="ECO:0000256" key="1">
    <source>
        <dbReference type="SAM" id="MobiDB-lite"/>
    </source>
</evidence>
<feature type="region of interest" description="Disordered" evidence="1">
    <location>
        <begin position="133"/>
        <end position="152"/>
    </location>
</feature>
<dbReference type="STRING" id="5643.A0A060SW25"/>
<feature type="compositionally biased region" description="Low complexity" evidence="1">
    <location>
        <begin position="670"/>
        <end position="685"/>
    </location>
</feature>
<feature type="compositionally biased region" description="Pro residues" evidence="1">
    <location>
        <begin position="305"/>
        <end position="314"/>
    </location>
</feature>
<feature type="compositionally biased region" description="Low complexity" evidence="1">
    <location>
        <begin position="64"/>
        <end position="81"/>
    </location>
</feature>
<evidence type="ECO:0000313" key="2">
    <source>
        <dbReference type="EMBL" id="CDO76698.1"/>
    </source>
</evidence>
<feature type="region of interest" description="Disordered" evidence="1">
    <location>
        <begin position="387"/>
        <end position="411"/>
    </location>
</feature>
<feature type="compositionally biased region" description="Gly residues" evidence="1">
    <location>
        <begin position="754"/>
        <end position="766"/>
    </location>
</feature>
<feature type="region of interest" description="Disordered" evidence="1">
    <location>
        <begin position="25"/>
        <end position="52"/>
    </location>
</feature>
<feature type="compositionally biased region" description="Basic and acidic residues" evidence="1">
    <location>
        <begin position="724"/>
        <end position="735"/>
    </location>
</feature>
<dbReference type="Gene3D" id="2.30.29.30">
    <property type="entry name" value="Pleckstrin-homology domain (PH domain)/Phosphotyrosine-binding domain (PTB)"/>
    <property type="match status" value="1"/>
</dbReference>
<accession>A0A060SW25</accession>
<dbReference type="SUPFAM" id="SSF50729">
    <property type="entry name" value="PH domain-like"/>
    <property type="match status" value="1"/>
</dbReference>
<dbReference type="EMBL" id="CCBP010000406">
    <property type="protein sequence ID" value="CDO76698.1"/>
    <property type="molecule type" value="Genomic_DNA"/>
</dbReference>
<gene>
    <name evidence="2" type="ORF">BN946_scf184975.g7</name>
</gene>
<evidence type="ECO:0000313" key="3">
    <source>
        <dbReference type="Proteomes" id="UP000029665"/>
    </source>
</evidence>
<feature type="region of interest" description="Disordered" evidence="1">
    <location>
        <begin position="468"/>
        <end position="584"/>
    </location>
</feature>
<feature type="region of interest" description="Disordered" evidence="1">
    <location>
        <begin position="670"/>
        <end position="697"/>
    </location>
</feature>
<feature type="compositionally biased region" description="Low complexity" evidence="1">
    <location>
        <begin position="552"/>
        <end position="577"/>
    </location>
</feature>
<dbReference type="InterPro" id="IPR011993">
    <property type="entry name" value="PH-like_dom_sf"/>
</dbReference>
<reference evidence="2" key="1">
    <citation type="submission" date="2014-01" db="EMBL/GenBank/DDBJ databases">
        <title>The genome of the white-rot fungus Pycnoporus cinnabarinus: a basidiomycete model with a versatile arsenal for lignocellulosic biomass breakdown.</title>
        <authorList>
            <person name="Levasseur A."/>
            <person name="Lomascolo A."/>
            <person name="Ruiz-Duenas F.J."/>
            <person name="Uzan E."/>
            <person name="Piumi F."/>
            <person name="Kues U."/>
            <person name="Ram A.F.J."/>
            <person name="Murat C."/>
            <person name="Haon M."/>
            <person name="Benoit I."/>
            <person name="Arfi Y."/>
            <person name="Chevret D."/>
            <person name="Drula E."/>
            <person name="Kwon M.J."/>
            <person name="Gouret P."/>
            <person name="Lesage-Meessen L."/>
            <person name="Lombard V."/>
            <person name="Mariette J."/>
            <person name="Noirot C."/>
            <person name="Park J."/>
            <person name="Patyshakuliyeva A."/>
            <person name="Wieneger R.A.B."/>
            <person name="Wosten H.A.B."/>
            <person name="Martin F."/>
            <person name="Coutinho P.M."/>
            <person name="de Vries R."/>
            <person name="Martinez A.T."/>
            <person name="Klopp C."/>
            <person name="Pontarotti P."/>
            <person name="Henrissat B."/>
            <person name="Record E."/>
        </authorList>
    </citation>
    <scope>NUCLEOTIDE SEQUENCE [LARGE SCALE GENOMIC DNA]</scope>
    <source>
        <strain evidence="2">BRFM137</strain>
    </source>
</reference>
<comment type="caution">
    <text evidence="2">The sequence shown here is derived from an EMBL/GenBank/DDBJ whole genome shotgun (WGS) entry which is preliminary data.</text>
</comment>
<feature type="region of interest" description="Disordered" evidence="1">
    <location>
        <begin position="212"/>
        <end position="245"/>
    </location>
</feature>
<feature type="compositionally biased region" description="Polar residues" evidence="1">
    <location>
        <begin position="38"/>
        <end position="47"/>
    </location>
</feature>